<protein>
    <recommendedName>
        <fullName evidence="3">HIRAN domain-containing protein</fullName>
    </recommendedName>
</protein>
<dbReference type="EMBL" id="JAFREL020000004">
    <property type="protein sequence ID" value="MEO1772274.1"/>
    <property type="molecule type" value="Genomic_DNA"/>
</dbReference>
<dbReference type="Gene3D" id="3.30.70.2330">
    <property type="match status" value="1"/>
</dbReference>
<comment type="caution">
    <text evidence="4">The sequence shown here is derived from an EMBL/GenBank/DDBJ whole genome shotgun (WGS) entry which is preliminary data.</text>
</comment>
<sequence length="68" mass="7842">MGSIIINQKEHTFERSRYRVDFHLAVMEESALDKPDNPHDPNAVAVFFEDHKLGYVPSGKNDQLNQML</sequence>
<keyword evidence="5" id="KW-1185">Reference proteome</keyword>
<dbReference type="Proteomes" id="UP000664357">
    <property type="component" value="Unassembled WGS sequence"/>
</dbReference>
<evidence type="ECO:0000259" key="3">
    <source>
        <dbReference type="Pfam" id="PF08797"/>
    </source>
</evidence>
<evidence type="ECO:0000256" key="1">
    <source>
        <dbReference type="ARBA" id="ARBA00022723"/>
    </source>
</evidence>
<accession>A0ABV0EUF4</accession>
<feature type="domain" description="HIRAN" evidence="3">
    <location>
        <begin position="34"/>
        <end position="67"/>
    </location>
</feature>
<evidence type="ECO:0000313" key="4">
    <source>
        <dbReference type="EMBL" id="MEO1772274.1"/>
    </source>
</evidence>
<dbReference type="RefSeq" id="WP_242704327.1">
    <property type="nucleotide sequence ID" value="NZ_JAFREL020000004.1"/>
</dbReference>
<keyword evidence="2" id="KW-0378">Hydrolase</keyword>
<dbReference type="InterPro" id="IPR014905">
    <property type="entry name" value="HIRAN"/>
</dbReference>
<evidence type="ECO:0000313" key="5">
    <source>
        <dbReference type="Proteomes" id="UP000664357"/>
    </source>
</evidence>
<keyword evidence="1" id="KW-0479">Metal-binding</keyword>
<organism evidence="4 5">
    <name type="scientific">Candidatus Enterococcus ferrettii</name>
    <dbReference type="NCBI Taxonomy" id="2815324"/>
    <lineage>
        <taxon>Bacteria</taxon>
        <taxon>Bacillati</taxon>
        <taxon>Bacillota</taxon>
        <taxon>Bacilli</taxon>
        <taxon>Lactobacillales</taxon>
        <taxon>Enterococcaceae</taxon>
        <taxon>Enterococcus</taxon>
    </lineage>
</organism>
<dbReference type="Pfam" id="PF08797">
    <property type="entry name" value="HIRAN"/>
    <property type="match status" value="1"/>
</dbReference>
<evidence type="ECO:0000256" key="2">
    <source>
        <dbReference type="ARBA" id="ARBA00022801"/>
    </source>
</evidence>
<name>A0ABV0EUF4_9ENTE</name>
<gene>
    <name evidence="4" type="ORF">JZO67_004256</name>
</gene>
<reference evidence="4 5" key="1">
    <citation type="submission" date="2024-02" db="EMBL/GenBank/DDBJ databases">
        <title>The Genome Sequence of Enterococcus sp. DIV0159.</title>
        <authorList>
            <person name="Earl A."/>
            <person name="Manson A."/>
            <person name="Gilmore M."/>
            <person name="Sanders J."/>
            <person name="Shea T."/>
            <person name="Howe W."/>
            <person name="Livny J."/>
            <person name="Cuomo C."/>
            <person name="Neafsey D."/>
            <person name="Birren B."/>
        </authorList>
    </citation>
    <scope>NUCLEOTIDE SEQUENCE [LARGE SCALE GENOMIC DNA]</scope>
    <source>
        <strain evidence="4 5">665A</strain>
    </source>
</reference>
<proteinExistence type="predicted"/>